<reference evidence="4 5" key="1">
    <citation type="submission" date="2013-09" db="EMBL/GenBank/DDBJ databases">
        <title>Whole genome shotgun sequence of Vibrio azureus NBRC 104587.</title>
        <authorList>
            <person name="Isaki S."/>
            <person name="Hosoyama A."/>
            <person name="Numata M."/>
            <person name="Hashimoto M."/>
            <person name="Hosoyama Y."/>
            <person name="Tsuchikane K."/>
            <person name="Noguchi M."/>
            <person name="Hirakata S."/>
            <person name="Ichikawa N."/>
            <person name="Ohji S."/>
            <person name="Yamazoe A."/>
            <person name="Fujita N."/>
        </authorList>
    </citation>
    <scope>NUCLEOTIDE SEQUENCE [LARGE SCALE GENOMIC DNA]</scope>
    <source>
        <strain evidence="4 5">NBRC 104587</strain>
    </source>
</reference>
<feature type="transmembrane region" description="Helical" evidence="2">
    <location>
        <begin position="1140"/>
        <end position="1161"/>
    </location>
</feature>
<dbReference type="CDD" id="cd14740">
    <property type="entry name" value="PAAR_4"/>
    <property type="match status" value="1"/>
</dbReference>
<dbReference type="CDD" id="cd20706">
    <property type="entry name" value="MIX_II"/>
    <property type="match status" value="1"/>
</dbReference>
<organism evidence="4 5">
    <name type="scientific">Vibrio azureus NBRC 104587</name>
    <dbReference type="NCBI Taxonomy" id="1219077"/>
    <lineage>
        <taxon>Bacteria</taxon>
        <taxon>Pseudomonadati</taxon>
        <taxon>Pseudomonadota</taxon>
        <taxon>Gammaproteobacteria</taxon>
        <taxon>Vibrionales</taxon>
        <taxon>Vibrionaceae</taxon>
        <taxon>Vibrio</taxon>
    </lineage>
</organism>
<dbReference type="EMBL" id="BATL01000023">
    <property type="protein sequence ID" value="GAD75286.1"/>
    <property type="molecule type" value="Genomic_DNA"/>
</dbReference>
<dbReference type="eggNOG" id="COG1196">
    <property type="taxonomic scope" value="Bacteria"/>
</dbReference>
<dbReference type="Pfam" id="PF13665">
    <property type="entry name" value="Tox-PAAR-like"/>
    <property type="match status" value="1"/>
</dbReference>
<keyword evidence="2" id="KW-0812">Transmembrane</keyword>
<sequence>MAVTIAANGLSIVHKGSGGEANASVPDVCLTKVGKPVVPIPYGNNAKSSDLVDGSTTVFADGGNSIALQGSKFSKSTGDAGGDKKGVSSGTIEAEAQFVTSSPTVLIEGKGVARQTDQMTMNKANTMCFGVQNPSVSVDEDLEETHDLEVSIRYPNGKRLTNAPFELINEAGAVVGSGTLDGQGKATVTGLKPDKVKLVAEESQDDLVLKPLRRDNPHYQESVSDEDFFELATKGQRGFWQPTRVDTHGTAWGCMGTNLSEDKFFQDIIETEIKMHFSHFYASNEYDFDKVCASALCHLRQPLPHTTEALLARTMPHALEEGDILSTILCLDPRETSDRMLAYIRGLGQGNPKSYLERYDWEAAKKTMNKHFESLDKKVRDRVSYLRDEARKEYAHLEDILNEHLNKLDAYSKAKSELISNTFNKLKSKATKILDDIENVKVNNDEGLVSTESREVTSVVNAIPEVSVALPAPEKIAGVIQDKIPIYPVRYGYANVFEDPMPAQAPPTMIEMSQASSLKETGGYILRLLCEGWIYIKEEGDSGKRACHIFKYLQTETPNGVLERFEKYNFTNGKNAQDGLTLDTSSGSDFYPFAFVNAQTQEISIAYSAHEWAESIIDKMNEDEEFRQKAMQRVDLTSSQTDFSVEATEENLGSMVEDYRPTDNKWFKAEKSSKPTDMGLELFTTQDSYPLSPEGIVETMQKSHSEKKNGVLVALYDPVGRQADITFLLTMIFTIEKSYEASRVYPKTIGDMILHLQKSGKGGPLEQSINKYINLSELNKFYKENKTFAKEISDRRKEILKLYSAFSYLKDGEEGLADGSLGSLNAYFEHYFDSQNPKDLIKEMEKLSKVMKVTLEGLESSEEGKEIVYFMVSDEASGGAYGIFQDHLKVILLQCQDNVDWADVTNVLLKNTANVLEFVFCWVSSIAKYTKEGTITSAKILRPKLYGKLLSFIPIIFEKGYGIKEIKGEVKITLDKLAEILAKNIDSKGKNDRPIKRTLSALDKGTKLINWANDEWKHKMPHFEEIANKANLPEIVVPKFGGRYTSFSANSTLELLGSRVDGAISMVSLKANIDVLVQITQNDRFDVELDPATGQLPFNFILNYSDSVAALSAGITDTIGVLNSQLIFQRRLLNSFRLYWALRTYLPKLLAVSSIGVTRLLTKSIDGRLLVLQKIAEGQALSRLVAISSLAVMVTAGVGVIDAYETGDRDALNGHIYTIMGSTFVLAAPFRTMQNIAVSSRQVLWLYFFAMMYLLAADNYKRRAHKSDFEELLYRCFWGNSNKYAFWHFENRGKFTIPQRIEKAAELGDNPKYKLALEMETQEFYNYSYMPRLYVEVVEEISRTRKRYKYIFTLPHFKLGESNVVAAVYNKGWIDPRRPAYLQQIQKGTFKVNEEATKAFAQAFAKAETGLDYHFPSPEKLADPDYEYHLPSELTVQDVLANFQIIFEVEMDNPIGYDLELHWYYEQSKDLTVPKRRLTKDGRLLKTYLGMIDGKLADYERDL</sequence>
<feature type="transmembrane region" description="Helical" evidence="2">
    <location>
        <begin position="1181"/>
        <end position="1204"/>
    </location>
</feature>
<evidence type="ECO:0000256" key="2">
    <source>
        <dbReference type="SAM" id="Phobius"/>
    </source>
</evidence>
<feature type="transmembrane region" description="Helical" evidence="2">
    <location>
        <begin position="1211"/>
        <end position="1230"/>
    </location>
</feature>
<evidence type="ECO:0000313" key="5">
    <source>
        <dbReference type="Proteomes" id="UP000016567"/>
    </source>
</evidence>
<dbReference type="RefSeq" id="WP_021709045.1">
    <property type="nucleotide sequence ID" value="NZ_BAOB01000002.1"/>
</dbReference>
<keyword evidence="5" id="KW-1185">Reference proteome</keyword>
<evidence type="ECO:0000256" key="1">
    <source>
        <dbReference type="SAM" id="Coils"/>
    </source>
</evidence>
<name>U3A5L7_9VIBR</name>
<comment type="caution">
    <text evidence="4">The sequence shown here is derived from an EMBL/GenBank/DDBJ whole genome shotgun (WGS) entry which is preliminary data.</text>
</comment>
<keyword evidence="2" id="KW-0472">Membrane</keyword>
<protein>
    <recommendedName>
        <fullName evidence="3">Toxin VasX N-terminal region domain-containing protein</fullName>
    </recommendedName>
</protein>
<dbReference type="Pfam" id="PF20249">
    <property type="entry name" value="VasX_N"/>
    <property type="match status" value="1"/>
</dbReference>
<dbReference type="InterPro" id="IPR046864">
    <property type="entry name" value="VasX_N"/>
</dbReference>
<proteinExistence type="predicted"/>
<feature type="coiled-coil region" evidence="1">
    <location>
        <begin position="387"/>
        <end position="414"/>
    </location>
</feature>
<dbReference type="Proteomes" id="UP000016567">
    <property type="component" value="Unassembled WGS sequence"/>
</dbReference>
<accession>U3A5L7</accession>
<evidence type="ECO:0000313" key="4">
    <source>
        <dbReference type="EMBL" id="GAD75286.1"/>
    </source>
</evidence>
<feature type="transmembrane region" description="Helical" evidence="2">
    <location>
        <begin position="1236"/>
        <end position="1256"/>
    </location>
</feature>
<keyword evidence="1" id="KW-0175">Coiled coil</keyword>
<dbReference type="STRING" id="1219077.VAZ01S_023_00530"/>
<evidence type="ECO:0000259" key="3">
    <source>
        <dbReference type="Pfam" id="PF20249"/>
    </source>
</evidence>
<keyword evidence="2" id="KW-1133">Transmembrane helix</keyword>
<feature type="domain" description="Toxin VasX N-terminal region" evidence="3">
    <location>
        <begin position="479"/>
        <end position="643"/>
    </location>
</feature>
<gene>
    <name evidence="4" type="ORF">VAZ01S_023_00530</name>
</gene>